<feature type="transmembrane region" description="Helical" evidence="3">
    <location>
        <begin position="47"/>
        <end position="67"/>
    </location>
</feature>
<keyword evidence="3" id="KW-0472">Membrane</keyword>
<protein>
    <submittedName>
        <fullName evidence="5">MFS general substrate transporter</fullName>
    </submittedName>
</protein>
<dbReference type="Pfam" id="PF07690">
    <property type="entry name" value="MFS_1"/>
    <property type="match status" value="1"/>
</dbReference>
<dbReference type="PROSITE" id="PS50850">
    <property type="entry name" value="MFS"/>
    <property type="match status" value="1"/>
</dbReference>
<keyword evidence="6" id="KW-1185">Reference proteome</keyword>
<evidence type="ECO:0000256" key="1">
    <source>
        <dbReference type="ARBA" id="ARBA00004141"/>
    </source>
</evidence>
<dbReference type="Gene3D" id="1.20.1250.20">
    <property type="entry name" value="MFS general substrate transporter like domains"/>
    <property type="match status" value="2"/>
</dbReference>
<dbReference type="AlphaFoldDB" id="A0A165CV20"/>
<dbReference type="SUPFAM" id="SSF103473">
    <property type="entry name" value="MFS general substrate transporter"/>
    <property type="match status" value="1"/>
</dbReference>
<accession>A0A165CV20</accession>
<dbReference type="STRING" id="1314781.A0A165CV20"/>
<feature type="transmembrane region" description="Helical" evidence="3">
    <location>
        <begin position="131"/>
        <end position="152"/>
    </location>
</feature>
<dbReference type="PANTHER" id="PTHR11360:SF284">
    <property type="entry name" value="EG:103B4.3 PROTEIN-RELATED"/>
    <property type="match status" value="1"/>
</dbReference>
<dbReference type="PANTHER" id="PTHR11360">
    <property type="entry name" value="MONOCARBOXYLATE TRANSPORTER"/>
    <property type="match status" value="1"/>
</dbReference>
<feature type="non-terminal residue" evidence="5">
    <location>
        <position position="1"/>
    </location>
</feature>
<dbReference type="InParanoid" id="A0A165CV20"/>
<dbReference type="Proteomes" id="UP000077266">
    <property type="component" value="Unassembled WGS sequence"/>
</dbReference>
<comment type="subcellular location">
    <subcellularLocation>
        <location evidence="1">Membrane</location>
        <topology evidence="1">Multi-pass membrane protein</topology>
    </subcellularLocation>
</comment>
<dbReference type="InterPro" id="IPR050327">
    <property type="entry name" value="Proton-linked_MCT"/>
</dbReference>
<feature type="transmembrane region" description="Helical" evidence="3">
    <location>
        <begin position="218"/>
        <end position="238"/>
    </location>
</feature>
<evidence type="ECO:0000259" key="4">
    <source>
        <dbReference type="PROSITE" id="PS50850"/>
    </source>
</evidence>
<sequence length="320" mass="34261">LVCRNKFYQIFLSYGVASGAGLGLILLPSTSVIGQYFNQRLPFASGIAFTGASVGGLSIPPLMNYLLNGNVGYANGMKIIAALLGVLSFVGIALMRPYPARSNAKPTLRTKTGTETTRSMNVAAYAQDVEYVFVVVALFCISLSIVYPLFYLQLDATQHHVSNNVAFNTLTIMNAAAILGRIVPNFLSQRFGLVNTIMFNTLACAAIILAMLSITSSAAAPFLAVAVIYGFFSGAVLSQMTPLLAAQARTVHEIGSRTGVGFLFIGIAMLVGPPIMGALLTKEYHWWRATVYSVVLMVAGAGALAVARRWRVRRLGTPYV</sequence>
<organism evidence="5 6">
    <name type="scientific">Exidia glandulosa HHB12029</name>
    <dbReference type="NCBI Taxonomy" id="1314781"/>
    <lineage>
        <taxon>Eukaryota</taxon>
        <taxon>Fungi</taxon>
        <taxon>Dikarya</taxon>
        <taxon>Basidiomycota</taxon>
        <taxon>Agaricomycotina</taxon>
        <taxon>Agaricomycetes</taxon>
        <taxon>Auriculariales</taxon>
        <taxon>Exidiaceae</taxon>
        <taxon>Exidia</taxon>
    </lineage>
</organism>
<name>A0A165CV20_EXIGL</name>
<feature type="transmembrane region" description="Helical" evidence="3">
    <location>
        <begin position="191"/>
        <end position="212"/>
    </location>
</feature>
<dbReference type="GO" id="GO:0016020">
    <property type="term" value="C:membrane"/>
    <property type="evidence" value="ECO:0007669"/>
    <property type="project" value="UniProtKB-SubCell"/>
</dbReference>
<evidence type="ECO:0000256" key="2">
    <source>
        <dbReference type="ARBA" id="ARBA00006727"/>
    </source>
</evidence>
<dbReference type="GO" id="GO:0022857">
    <property type="term" value="F:transmembrane transporter activity"/>
    <property type="evidence" value="ECO:0007669"/>
    <property type="project" value="InterPro"/>
</dbReference>
<dbReference type="InterPro" id="IPR020846">
    <property type="entry name" value="MFS_dom"/>
</dbReference>
<feature type="transmembrane region" description="Helical" evidence="3">
    <location>
        <begin position="259"/>
        <end position="280"/>
    </location>
</feature>
<feature type="transmembrane region" description="Helical" evidence="3">
    <location>
        <begin position="7"/>
        <end position="27"/>
    </location>
</feature>
<evidence type="ECO:0000313" key="5">
    <source>
        <dbReference type="EMBL" id="KZV83182.1"/>
    </source>
</evidence>
<feature type="domain" description="Major facilitator superfamily (MFS) profile" evidence="4">
    <location>
        <begin position="77"/>
        <end position="320"/>
    </location>
</feature>
<keyword evidence="3" id="KW-0812">Transmembrane</keyword>
<feature type="transmembrane region" description="Helical" evidence="3">
    <location>
        <begin position="79"/>
        <end position="98"/>
    </location>
</feature>
<evidence type="ECO:0000313" key="6">
    <source>
        <dbReference type="Proteomes" id="UP000077266"/>
    </source>
</evidence>
<feature type="transmembrane region" description="Helical" evidence="3">
    <location>
        <begin position="286"/>
        <end position="307"/>
    </location>
</feature>
<dbReference type="OrthoDB" id="6499973at2759"/>
<evidence type="ECO:0000256" key="3">
    <source>
        <dbReference type="SAM" id="Phobius"/>
    </source>
</evidence>
<dbReference type="InterPro" id="IPR011701">
    <property type="entry name" value="MFS"/>
</dbReference>
<keyword evidence="3" id="KW-1133">Transmembrane helix</keyword>
<proteinExistence type="inferred from homology"/>
<gene>
    <name evidence="5" type="ORF">EXIGLDRAFT_777841</name>
</gene>
<dbReference type="InterPro" id="IPR036259">
    <property type="entry name" value="MFS_trans_sf"/>
</dbReference>
<dbReference type="EMBL" id="KV426285">
    <property type="protein sequence ID" value="KZV83182.1"/>
    <property type="molecule type" value="Genomic_DNA"/>
</dbReference>
<reference evidence="5 6" key="1">
    <citation type="journal article" date="2016" name="Mol. Biol. Evol.">
        <title>Comparative Genomics of Early-Diverging Mushroom-Forming Fungi Provides Insights into the Origins of Lignocellulose Decay Capabilities.</title>
        <authorList>
            <person name="Nagy L.G."/>
            <person name="Riley R."/>
            <person name="Tritt A."/>
            <person name="Adam C."/>
            <person name="Daum C."/>
            <person name="Floudas D."/>
            <person name="Sun H."/>
            <person name="Yadav J.S."/>
            <person name="Pangilinan J."/>
            <person name="Larsson K.H."/>
            <person name="Matsuura K."/>
            <person name="Barry K."/>
            <person name="Labutti K."/>
            <person name="Kuo R."/>
            <person name="Ohm R.A."/>
            <person name="Bhattacharya S.S."/>
            <person name="Shirouzu T."/>
            <person name="Yoshinaga Y."/>
            <person name="Martin F.M."/>
            <person name="Grigoriev I.V."/>
            <person name="Hibbett D.S."/>
        </authorList>
    </citation>
    <scope>NUCLEOTIDE SEQUENCE [LARGE SCALE GENOMIC DNA]</scope>
    <source>
        <strain evidence="5 6">HHB12029</strain>
    </source>
</reference>
<comment type="similarity">
    <text evidence="2">Belongs to the major facilitator superfamily. Monocarboxylate porter (TC 2.A.1.13) family.</text>
</comment>